<dbReference type="GO" id="GO:0006508">
    <property type="term" value="P:proteolysis"/>
    <property type="evidence" value="ECO:0007669"/>
    <property type="project" value="InterPro"/>
</dbReference>
<feature type="compositionally biased region" description="Low complexity" evidence="4">
    <location>
        <begin position="615"/>
        <end position="625"/>
    </location>
</feature>
<dbReference type="GO" id="GO:0008270">
    <property type="term" value="F:zinc ion binding"/>
    <property type="evidence" value="ECO:0007669"/>
    <property type="project" value="InterPro"/>
</dbReference>
<dbReference type="InterPro" id="IPR040626">
    <property type="entry name" value="Pepdidase_M14_N"/>
</dbReference>
<dbReference type="PROSITE" id="PS52035">
    <property type="entry name" value="PEPTIDASE_M14"/>
    <property type="match status" value="1"/>
</dbReference>
<feature type="compositionally biased region" description="Low complexity" evidence="4">
    <location>
        <begin position="1782"/>
        <end position="1807"/>
    </location>
</feature>
<name>A0AA85K9U3_TRIRE</name>
<feature type="region of interest" description="Disordered" evidence="4">
    <location>
        <begin position="598"/>
        <end position="626"/>
    </location>
</feature>
<feature type="region of interest" description="Disordered" evidence="4">
    <location>
        <begin position="466"/>
        <end position="507"/>
    </location>
</feature>
<sequence length="1947" mass="219305">MDCRVGGIIFSSNFDSGNLARVEKVSYDTDERSSSVTTSNKPHSQKGNANTNNSIFGNTSIADIRVDHEFKIWTKPDCAGTIYENGNRTWFYFSVRGYSPGKVMKFTVMNMNKQSKIYSQGYAPLYRVRNSSVAQSRWQRIRDRPLWEIVNGQFLLTFVHRFLDPRGSITYFAFCYPWTYNEMQLQLSKLDVIFHYNKVDTDKENLILHKCNEGNEVKNDKFDGIGNNVVIPELVTSSTVNTTAAITGEIADVTTLSATSSSSSSSTSSEDEKFCQSEKGLFDKIYFYRELLCYSLEGRRIELLTITDWSGCTYVEEDRFDPLLFPEINKNRSWKFTNKKVVLVSARVHPGETPSSHVFNGILEFLLRLNDQRACELRKNFIFKLIPMLNPDGVFHGHYRTDTLGINLNRVYLKPDFLYYPSIYATKALITYYHTNYGTIKPYAEFLDDIFKRKVPTDTSGILVAPPSAYSPSSSSPSISSNSVPTSKTTENDPNSVGTTSSDVSNSMQATVEKANSDKLFKNVIQNPVTFANNSEDGPNTTVEEEEESKEKSISKFGLNDSVKSYTTLDEPIKNSQSSFSEQTLKSLLSTTILLSKTPPITKGGTTLNQKENHSSSNSSSTSPSIGQLLLNSDLPLINEGVSVIHKINYSVNGAATDDIDEDDNNDVTDTVTGQSNNDRENMPNCQHINTKTSNSSLKRLLRINNSKLTSTPSYLAELNKDLSKTFTNYLKPVQFPLVCNTEVGSQRNPAATTMITTTTTTTTLPSSSFTSTTRTTPSTTNNLTPSVKRLITSAPNNILIKRTIGDGKKSKKSYKDYKSNGFKGSGRNQPNRILSFFNRGGKRYPALKVDCLPCFFMKWNSPYRQAITNGQISNSSLQQQKKEPNDVLLNSNIMPVLNRDTTTNYKSKKSLVHQKSQLVSEQIKEKSLICLNDNTKISNDDIQMISYGDIINASFSLVTQECIHKNNKNGNDYMNEQKNTLLNPETHLLYSNEEEILNETALHTLNDDSCCLSTVGNEGSDMDDEENVHLLNNFNEKSDVEDFSINPQFLHVLESIETLVKNEKNLNKIQLSSDTSTSESGNDLNMNEFDRIEMLKEQLNQLRKADHLCDASLIQNEESNVAFYFDLHGHCSKRGCFLYGNWLDTEENMVDNVLYALLVGVNSIYFDFDSCNFTLRNMYQKDRKGNFTKEGAGRVAVWKHMGLTHCYTVECNYNAGPLPSRLSRFIASSLPNDSGRFTPTGAFYGPHWSNLVDIGSMQSWNCGISTQMNTMHTIYSNHTNQTSSGAPRFTPAHYEDVGRALMIAILDMKQINPWPKIASLGGANAEPGVGILTLPTSLLEFSNFTNLKEWAKKYIKAMAPSNMSLKVYTNRCTEDSASKLSDTNKSQINMKTIPPSESSEGVKNPLSLTNKSTQNSLSTMQSHENSSTVIHSNTSKKVSISKTTISQTTSDIYGNVTLLDKNCTNRRNTSPKLNRKHHLYRLNPVISHFSARNKQQHRKFSTTKETSDVLEVLSQSCSRPSSATTEDTKTWPATVFNSHSEERNLKTLKNEDSSSEFDRYNNTKACYFYDCNCEKSSKVIHKDLTEPSFKNKIKEEGEIKNKKCVLKKKSSLYHTKKRPTYLSTNNQIASDEISDNKKLNKTQSFNVNCSSSILEKYTNSSYEVEGTVNTTTPYVSNEQSSNLFTNIPLKICDSSEDSVTTKHIYMNPVDKKQTQSSDKMKSEAIEHKSAKAQYKDKMKYAYLRKVGRTDACNGFSYTKPGYTKLLKHYTNIHRSDHRNTSIKTSSANNNSNNNNNNHKTPKLNNNRTCDFNTYNALRHRKSRLNKLKSSKKRPCLENITLNDDRNSNNDICTMQKLTISDQSNLCEYKNNRRSSSTTGNHDVFNNIDNTSQNYADNTTSIIHTTEENTLAPPVIRSNSLRDLLNTSESEDCIKELKELFKSVSLN</sequence>
<reference evidence="6" key="1">
    <citation type="submission" date="2022-06" db="EMBL/GenBank/DDBJ databases">
        <authorList>
            <person name="Berger JAMES D."/>
            <person name="Berger JAMES D."/>
        </authorList>
    </citation>
    <scope>NUCLEOTIDE SEQUENCE [LARGE SCALE GENOMIC DNA]</scope>
</reference>
<protein>
    <recommendedName>
        <fullName evidence="5">Peptidase M14 domain-containing protein</fullName>
    </recommendedName>
</protein>
<evidence type="ECO:0000259" key="5">
    <source>
        <dbReference type="PROSITE" id="PS52035"/>
    </source>
</evidence>
<dbReference type="Gene3D" id="2.60.40.3120">
    <property type="match status" value="1"/>
</dbReference>
<keyword evidence="6" id="KW-1185">Reference proteome</keyword>
<feature type="domain" description="Peptidase M14" evidence="5">
    <location>
        <begin position="264"/>
        <end position="560"/>
    </location>
</feature>
<dbReference type="WBParaSite" id="TREG1_87110.1">
    <property type="protein sequence ID" value="TREG1_87110.1"/>
    <property type="gene ID" value="TREG1_87110"/>
</dbReference>
<dbReference type="Proteomes" id="UP000050795">
    <property type="component" value="Unassembled WGS sequence"/>
</dbReference>
<feature type="region of interest" description="Disordered" evidence="4">
    <location>
        <begin position="1379"/>
        <end position="1434"/>
    </location>
</feature>
<dbReference type="PANTHER" id="PTHR12756:SF12">
    <property type="entry name" value="CYTOSOLIC CARBOXYPEPTIDASE-LIKE PROTEIN 5"/>
    <property type="match status" value="1"/>
</dbReference>
<dbReference type="GO" id="GO:0004181">
    <property type="term" value="F:metallocarboxypeptidase activity"/>
    <property type="evidence" value="ECO:0007669"/>
    <property type="project" value="InterPro"/>
</dbReference>
<dbReference type="InterPro" id="IPR050821">
    <property type="entry name" value="Cytosolic_carboxypeptidase"/>
</dbReference>
<reference evidence="7" key="2">
    <citation type="submission" date="2023-11" db="UniProtKB">
        <authorList>
            <consortium name="WormBaseParasite"/>
        </authorList>
    </citation>
    <scope>IDENTIFICATION</scope>
</reference>
<evidence type="ECO:0000313" key="7">
    <source>
        <dbReference type="WBParaSite" id="TREG1_87110.1"/>
    </source>
</evidence>
<comment type="similarity">
    <text evidence="2 3">Belongs to the peptidase M14 family.</text>
</comment>
<dbReference type="Pfam" id="PF00246">
    <property type="entry name" value="Peptidase_M14"/>
    <property type="match status" value="1"/>
</dbReference>
<evidence type="ECO:0000313" key="6">
    <source>
        <dbReference type="Proteomes" id="UP000050795"/>
    </source>
</evidence>
<evidence type="ECO:0000256" key="3">
    <source>
        <dbReference type="PROSITE-ProRule" id="PRU01379"/>
    </source>
</evidence>
<feature type="region of interest" description="Disordered" evidence="4">
    <location>
        <begin position="1871"/>
        <end position="1892"/>
    </location>
</feature>
<proteinExistence type="inferred from homology"/>
<comment type="cofactor">
    <cofactor evidence="1">
        <name>Zn(2+)</name>
        <dbReference type="ChEBI" id="CHEBI:29105"/>
    </cofactor>
</comment>
<feature type="region of interest" description="Disordered" evidence="4">
    <location>
        <begin position="1779"/>
        <end position="1807"/>
    </location>
</feature>
<evidence type="ECO:0000256" key="2">
    <source>
        <dbReference type="ARBA" id="ARBA00005988"/>
    </source>
</evidence>
<evidence type="ECO:0000256" key="1">
    <source>
        <dbReference type="ARBA" id="ARBA00001947"/>
    </source>
</evidence>
<comment type="caution">
    <text evidence="3">Lacks conserved residue(s) required for the propagation of feature annotation.</text>
</comment>
<organism evidence="6 7">
    <name type="scientific">Trichobilharzia regenti</name>
    <name type="common">Nasal bird schistosome</name>
    <dbReference type="NCBI Taxonomy" id="157069"/>
    <lineage>
        <taxon>Eukaryota</taxon>
        <taxon>Metazoa</taxon>
        <taxon>Spiralia</taxon>
        <taxon>Lophotrochozoa</taxon>
        <taxon>Platyhelminthes</taxon>
        <taxon>Trematoda</taxon>
        <taxon>Digenea</taxon>
        <taxon>Strigeidida</taxon>
        <taxon>Schistosomatoidea</taxon>
        <taxon>Schistosomatidae</taxon>
        <taxon>Trichobilharzia</taxon>
    </lineage>
</organism>
<dbReference type="SUPFAM" id="SSF53187">
    <property type="entry name" value="Zn-dependent exopeptidases"/>
    <property type="match status" value="2"/>
</dbReference>
<feature type="compositionally biased region" description="Polar residues" evidence="4">
    <location>
        <begin position="34"/>
        <end position="54"/>
    </location>
</feature>
<feature type="region of interest" description="Disordered" evidence="4">
    <location>
        <begin position="530"/>
        <end position="556"/>
    </location>
</feature>
<feature type="compositionally biased region" description="Low complexity" evidence="4">
    <location>
        <begin position="466"/>
        <end position="487"/>
    </location>
</feature>
<feature type="compositionally biased region" description="Polar residues" evidence="4">
    <location>
        <begin position="488"/>
        <end position="507"/>
    </location>
</feature>
<dbReference type="InterPro" id="IPR000834">
    <property type="entry name" value="Peptidase_M14"/>
</dbReference>
<dbReference type="Gene3D" id="3.40.630.10">
    <property type="entry name" value="Zn peptidases"/>
    <property type="match status" value="2"/>
</dbReference>
<evidence type="ECO:0000256" key="4">
    <source>
        <dbReference type="SAM" id="MobiDB-lite"/>
    </source>
</evidence>
<feature type="region of interest" description="Disordered" evidence="4">
    <location>
        <begin position="762"/>
        <end position="785"/>
    </location>
</feature>
<accession>A0AA85K9U3</accession>
<feature type="compositionally biased region" description="Polar residues" evidence="4">
    <location>
        <begin position="530"/>
        <end position="542"/>
    </location>
</feature>
<dbReference type="Pfam" id="PF18027">
    <property type="entry name" value="Pepdidase_M14_N"/>
    <property type="match status" value="1"/>
</dbReference>
<feature type="region of interest" description="Disordered" evidence="4">
    <location>
        <begin position="30"/>
        <end position="54"/>
    </location>
</feature>
<dbReference type="PANTHER" id="PTHR12756">
    <property type="entry name" value="CYTOSOLIC CARBOXYPEPTIDASE"/>
    <property type="match status" value="1"/>
</dbReference>